<dbReference type="GO" id="GO:0046872">
    <property type="term" value="F:metal ion binding"/>
    <property type="evidence" value="ECO:0007669"/>
    <property type="project" value="UniProtKB-UniRule"/>
</dbReference>
<evidence type="ECO:0000256" key="2">
    <source>
        <dbReference type="ARBA" id="ARBA00000909"/>
    </source>
</evidence>
<feature type="binding site" evidence="18">
    <location>
        <position position="166"/>
    </location>
    <ligand>
        <name>(6S)-NADPHX</name>
        <dbReference type="ChEBI" id="CHEBI:64076"/>
    </ligand>
</feature>
<dbReference type="HAMAP" id="MF_01965">
    <property type="entry name" value="NADHX_dehydratase"/>
    <property type="match status" value="1"/>
</dbReference>
<keyword evidence="6 17" id="KW-0547">Nucleotide-binding</keyword>
<evidence type="ECO:0000256" key="11">
    <source>
        <dbReference type="ARBA" id="ARBA00023235"/>
    </source>
</evidence>
<dbReference type="InterPro" id="IPR004443">
    <property type="entry name" value="YjeF_N_dom"/>
</dbReference>
<sequence length="505" mass="52596">MSITGLEKPHILTQGIWLPEQIKQGERQAAAAMGMTLFELMSRAGLAAFELARRQWPGARHWWVFCGGGNNGGDGYVLARLARAAGLRVQLVQMGDAEALNGDAAIARDHYRADGGAIETLGALQGEPDLVIDALLGTGLSGAPREPARQHIAAINRLGVPVLAVDLPSGLCAGSGCIPAEAVAADATLSFVGLKPGLLTGRGPDVCGRLWLADLGIQHRLRQAPTLQLLHWNSEREHLPRRRQGAHKGEAGRLLVAGGNEGMSGAIRLAGEAALRCGSGLVRLVSHASHVQLLNLTRPELMTASFPGFDQWSWADALVLGPGLGRNDWSRALLTAALHAGRPMVIDADALHLLAGRAPARVVITPHAGEAAALLDCTAAEVESDRLGAVRQLREQTGAVVVLKGAGTLVAGEHGLALCPHGNPGMASGGMGDLLSGIIGAFLAQGIEPEAAARLGVCLHARAGDLAAASGMVGMLASDLLTPIRRLINQTEEHDNNKPDADTGR</sequence>
<feature type="binding site" evidence="17">
    <location>
        <position position="367"/>
    </location>
    <ligand>
        <name>(6S)-NADPHX</name>
        <dbReference type="ChEBI" id="CHEBI:64076"/>
    </ligand>
</feature>
<keyword evidence="7 17" id="KW-0067">ATP-binding</keyword>
<feature type="domain" description="YjeF N-terminal" evidence="21">
    <location>
        <begin position="22"/>
        <end position="223"/>
    </location>
</feature>
<feature type="binding site" evidence="18">
    <location>
        <begin position="70"/>
        <end position="74"/>
    </location>
    <ligand>
        <name>(6S)-NADPHX</name>
        <dbReference type="ChEBI" id="CHEBI:64076"/>
    </ligand>
</feature>
<comment type="catalytic activity">
    <reaction evidence="16 17 19">
        <text>(6S)-NADPHX + ADP = AMP + phosphate + NADPH + H(+)</text>
        <dbReference type="Rhea" id="RHEA:32235"/>
        <dbReference type="ChEBI" id="CHEBI:15378"/>
        <dbReference type="ChEBI" id="CHEBI:43474"/>
        <dbReference type="ChEBI" id="CHEBI:57783"/>
        <dbReference type="ChEBI" id="CHEBI:64076"/>
        <dbReference type="ChEBI" id="CHEBI:456215"/>
        <dbReference type="ChEBI" id="CHEBI:456216"/>
        <dbReference type="EC" id="4.2.1.136"/>
    </reaction>
</comment>
<comment type="caution">
    <text evidence="22">The sequence shown here is derived from an EMBL/GenBank/DDBJ whole genome shotgun (WGS) entry which is preliminary data.</text>
</comment>
<dbReference type="Proteomes" id="UP000242757">
    <property type="component" value="Unassembled WGS sequence"/>
</dbReference>
<evidence type="ECO:0000259" key="21">
    <source>
        <dbReference type="PROSITE" id="PS51385"/>
    </source>
</evidence>
<dbReference type="HAMAP" id="MF_01966">
    <property type="entry name" value="NADHX_epimerase"/>
    <property type="match status" value="1"/>
</dbReference>
<dbReference type="PANTHER" id="PTHR12592:SF0">
    <property type="entry name" value="ATP-DEPENDENT (S)-NAD(P)H-HYDRATE DEHYDRATASE"/>
    <property type="match status" value="1"/>
</dbReference>
<accession>A0A233RBF4</accession>
<comment type="cofactor">
    <cofactor evidence="18 19">
        <name>K(+)</name>
        <dbReference type="ChEBI" id="CHEBI:29103"/>
    </cofactor>
    <text evidence="18 19">Binds 1 potassium ion per subunit.</text>
</comment>
<dbReference type="RefSeq" id="WP_094201881.1">
    <property type="nucleotide sequence ID" value="NZ_NBIM01000008.1"/>
</dbReference>
<evidence type="ECO:0000256" key="5">
    <source>
        <dbReference type="ARBA" id="ARBA00022723"/>
    </source>
</evidence>
<dbReference type="PROSITE" id="PS51385">
    <property type="entry name" value="YJEF_N"/>
    <property type="match status" value="1"/>
</dbReference>
<keyword evidence="10 17" id="KW-0520">NAD</keyword>
<evidence type="ECO:0000313" key="22">
    <source>
        <dbReference type="EMBL" id="OXY80719.1"/>
    </source>
</evidence>
<evidence type="ECO:0000256" key="17">
    <source>
        <dbReference type="HAMAP-Rule" id="MF_01965"/>
    </source>
</evidence>
<dbReference type="OrthoDB" id="9806925at2"/>
<comment type="similarity">
    <text evidence="17">Belongs to the NnrD/CARKD family.</text>
</comment>
<comment type="caution">
    <text evidence="18">Lacks conserved residue(s) required for the propagation of feature annotation.</text>
</comment>
<keyword evidence="5 18" id="KW-0479">Metal-binding</keyword>
<proteinExistence type="inferred from homology"/>
<evidence type="ECO:0000256" key="19">
    <source>
        <dbReference type="PIRNR" id="PIRNR017184"/>
    </source>
</evidence>
<organism evidence="22 23">
    <name type="scientific">Oceanimonas doudoroffii</name>
    <dbReference type="NCBI Taxonomy" id="84158"/>
    <lineage>
        <taxon>Bacteria</taxon>
        <taxon>Pseudomonadati</taxon>
        <taxon>Pseudomonadota</taxon>
        <taxon>Gammaproteobacteria</taxon>
        <taxon>Aeromonadales</taxon>
        <taxon>Aeromonadaceae</taxon>
        <taxon>Oceanimonas</taxon>
    </lineage>
</organism>
<dbReference type="Pfam" id="PF03853">
    <property type="entry name" value="YjeF_N"/>
    <property type="match status" value="1"/>
</dbReference>
<dbReference type="Gene3D" id="3.40.1190.20">
    <property type="match status" value="1"/>
</dbReference>
<comment type="subunit">
    <text evidence="17">Homotetramer.</text>
</comment>
<feature type="binding site" evidence="17">
    <location>
        <begin position="404"/>
        <end position="408"/>
    </location>
    <ligand>
        <name>AMP</name>
        <dbReference type="ChEBI" id="CHEBI:456215"/>
    </ligand>
</feature>
<dbReference type="Pfam" id="PF01256">
    <property type="entry name" value="Carb_kinase"/>
    <property type="match status" value="1"/>
</dbReference>
<dbReference type="GO" id="GO:0005524">
    <property type="term" value="F:ATP binding"/>
    <property type="evidence" value="ECO:0007669"/>
    <property type="project" value="UniProtKB-UniRule"/>
</dbReference>
<feature type="domain" description="YjeF C-terminal" evidence="20">
    <location>
        <begin position="231"/>
        <end position="491"/>
    </location>
</feature>
<evidence type="ECO:0000256" key="3">
    <source>
        <dbReference type="ARBA" id="ARBA00006001"/>
    </source>
</evidence>
<keyword evidence="12 17" id="KW-0456">Lyase</keyword>
<dbReference type="SUPFAM" id="SSF64153">
    <property type="entry name" value="YjeF N-terminal domain-like"/>
    <property type="match status" value="1"/>
</dbReference>
<dbReference type="SUPFAM" id="SSF53613">
    <property type="entry name" value="Ribokinase-like"/>
    <property type="match status" value="1"/>
</dbReference>
<dbReference type="PROSITE" id="PS51383">
    <property type="entry name" value="YJEF_C_3"/>
    <property type="match status" value="1"/>
</dbReference>
<keyword evidence="8 17" id="KW-0521">NADP</keyword>
<dbReference type="CDD" id="cd01171">
    <property type="entry name" value="YXKO-related"/>
    <property type="match status" value="1"/>
</dbReference>
<dbReference type="PANTHER" id="PTHR12592">
    <property type="entry name" value="ATP-DEPENDENT (S)-NAD(P)H-HYDRATE DEHYDRATASE FAMILY MEMBER"/>
    <property type="match status" value="1"/>
</dbReference>
<keyword evidence="11 18" id="KW-0413">Isomerase</keyword>
<keyword evidence="9 18" id="KW-0630">Potassium</keyword>
<evidence type="ECO:0000256" key="13">
    <source>
        <dbReference type="ARBA" id="ARBA00023268"/>
    </source>
</evidence>
<evidence type="ECO:0000256" key="8">
    <source>
        <dbReference type="ARBA" id="ARBA00022857"/>
    </source>
</evidence>
<name>A0A233RBF4_9GAMM</name>
<dbReference type="AlphaFoldDB" id="A0A233RBF4"/>
<evidence type="ECO:0000313" key="23">
    <source>
        <dbReference type="Proteomes" id="UP000242757"/>
    </source>
</evidence>
<feature type="binding site" evidence="17">
    <location>
        <position position="432"/>
    </location>
    <ligand>
        <name>AMP</name>
        <dbReference type="ChEBI" id="CHEBI:456215"/>
    </ligand>
</feature>
<comment type="function">
    <text evidence="18">Catalyzes the epimerization of the S- and R-forms of NAD(P)HX, a damaged form of NAD(P)H that is a result of enzymatic or heat-dependent hydration. This is a prerequisite for the S-specific NAD(P)H-hydrate dehydratase to allow the repair of both epimers of NAD(P)HX.</text>
</comment>
<dbReference type="InterPro" id="IPR029056">
    <property type="entry name" value="Ribokinase-like"/>
</dbReference>
<feature type="binding site" evidence="18">
    <location>
        <position position="71"/>
    </location>
    <ligand>
        <name>K(+)</name>
        <dbReference type="ChEBI" id="CHEBI:29103"/>
    </ligand>
</feature>
<gene>
    <name evidence="17" type="primary">nnrD</name>
    <name evidence="18" type="synonym">nnrE</name>
    <name evidence="22" type="ORF">B6S08_16405</name>
</gene>
<feature type="binding site" evidence="17">
    <location>
        <position position="433"/>
    </location>
    <ligand>
        <name>(6S)-NADPHX</name>
        <dbReference type="ChEBI" id="CHEBI:64076"/>
    </ligand>
</feature>
<dbReference type="GO" id="GO:0052856">
    <property type="term" value="F:NAD(P)HX epimerase activity"/>
    <property type="evidence" value="ECO:0007669"/>
    <property type="project" value="UniProtKB-UniRule"/>
</dbReference>
<evidence type="ECO:0000256" key="9">
    <source>
        <dbReference type="ARBA" id="ARBA00022958"/>
    </source>
</evidence>
<dbReference type="EMBL" id="NBIM01000008">
    <property type="protein sequence ID" value="OXY80719.1"/>
    <property type="molecule type" value="Genomic_DNA"/>
</dbReference>
<feature type="binding site" evidence="18">
    <location>
        <position position="133"/>
    </location>
    <ligand>
        <name>K(+)</name>
        <dbReference type="ChEBI" id="CHEBI:29103"/>
    </ligand>
</feature>
<evidence type="ECO:0000259" key="20">
    <source>
        <dbReference type="PROSITE" id="PS51383"/>
    </source>
</evidence>
<evidence type="ECO:0000256" key="12">
    <source>
        <dbReference type="ARBA" id="ARBA00023239"/>
    </source>
</evidence>
<dbReference type="GO" id="GO:0046496">
    <property type="term" value="P:nicotinamide nucleotide metabolic process"/>
    <property type="evidence" value="ECO:0007669"/>
    <property type="project" value="UniProtKB-UniRule"/>
</dbReference>
<evidence type="ECO:0000256" key="10">
    <source>
        <dbReference type="ARBA" id="ARBA00023027"/>
    </source>
</evidence>
<evidence type="ECO:0000256" key="18">
    <source>
        <dbReference type="HAMAP-Rule" id="MF_01966"/>
    </source>
</evidence>
<comment type="catalytic activity">
    <reaction evidence="2 18 19">
        <text>(6R)-NADPHX = (6S)-NADPHX</text>
        <dbReference type="Rhea" id="RHEA:32227"/>
        <dbReference type="ChEBI" id="CHEBI:64076"/>
        <dbReference type="ChEBI" id="CHEBI:64077"/>
        <dbReference type="EC" id="5.1.99.6"/>
    </reaction>
</comment>
<evidence type="ECO:0000256" key="1">
    <source>
        <dbReference type="ARBA" id="ARBA00000013"/>
    </source>
</evidence>
<dbReference type="PIRSF" id="PIRSF017184">
    <property type="entry name" value="Nnr"/>
    <property type="match status" value="1"/>
</dbReference>
<feature type="binding site" evidence="17">
    <location>
        <position position="323"/>
    </location>
    <ligand>
        <name>(6S)-NADPHX</name>
        <dbReference type="ChEBI" id="CHEBI:64076"/>
    </ligand>
</feature>
<comment type="function">
    <text evidence="14 19">Bifunctional enzyme that catalyzes the epimerization of the S- and R-forms of NAD(P)HX and the dehydration of the S-form of NAD(P)HX at the expense of ADP, which is converted to AMP. This allows the repair of both epimers of NAD(P)HX, a damaged form of NAD(P)H that is a result of enzymatic or heat-dependent hydration.</text>
</comment>
<reference evidence="22 23" key="1">
    <citation type="submission" date="2017-08" db="EMBL/GenBank/DDBJ databases">
        <title>A Genome Sequence of Oceanimonas doudoroffii ATCC 27123T.</title>
        <authorList>
            <person name="Brennan M.A."/>
            <person name="Maclea K.S."/>
            <person name="Mcclelland W.D."/>
            <person name="Trachtenberg A.M."/>
        </authorList>
    </citation>
    <scope>NUCLEOTIDE SEQUENCE [LARGE SCALE GENOMIC DNA]</scope>
    <source>
        <strain evidence="22 23">ATCC 27123</strain>
    </source>
</reference>
<keyword evidence="13" id="KW-0511">Multifunctional enzyme</keyword>
<keyword evidence="23" id="KW-1185">Reference proteome</keyword>
<comment type="similarity">
    <text evidence="18">Belongs to the NnrE/AIBP family.</text>
</comment>
<evidence type="ECO:0000256" key="6">
    <source>
        <dbReference type="ARBA" id="ARBA00022741"/>
    </source>
</evidence>
<feature type="binding site" evidence="18">
    <location>
        <begin position="137"/>
        <end position="143"/>
    </location>
    <ligand>
        <name>(6S)-NADPHX</name>
        <dbReference type="ChEBI" id="CHEBI:64076"/>
    </ligand>
</feature>
<protein>
    <recommendedName>
        <fullName evidence="19">Bifunctional NAD(P)H-hydrate repair enzyme</fullName>
    </recommendedName>
    <alternativeName>
        <fullName evidence="19">Nicotinamide nucleotide repair protein</fullName>
    </alternativeName>
    <domain>
        <recommendedName>
            <fullName evidence="19">ADP-dependent (S)-NAD(P)H-hydrate dehydratase</fullName>
            <ecNumber evidence="19">4.2.1.136</ecNumber>
        </recommendedName>
        <alternativeName>
            <fullName evidence="19">ADP-dependent NAD(P)HX dehydratase</fullName>
        </alternativeName>
    </domain>
    <domain>
        <recommendedName>
            <fullName evidence="19">NAD(P)H-hydrate epimerase</fullName>
            <ecNumber evidence="19">5.1.99.6</ecNumber>
        </recommendedName>
    </domain>
</protein>
<comment type="catalytic activity">
    <reaction evidence="1 18 19">
        <text>(6R)-NADHX = (6S)-NADHX</text>
        <dbReference type="Rhea" id="RHEA:32215"/>
        <dbReference type="ChEBI" id="CHEBI:64074"/>
        <dbReference type="ChEBI" id="CHEBI:64075"/>
        <dbReference type="EC" id="5.1.99.6"/>
    </reaction>
</comment>
<evidence type="ECO:0000256" key="14">
    <source>
        <dbReference type="ARBA" id="ARBA00025153"/>
    </source>
</evidence>
<comment type="similarity">
    <text evidence="4 19">In the C-terminal section; belongs to the NnrD/CARKD family.</text>
</comment>
<evidence type="ECO:0000256" key="15">
    <source>
        <dbReference type="ARBA" id="ARBA00048238"/>
    </source>
</evidence>
<comment type="similarity">
    <text evidence="3 19">In the N-terminal section; belongs to the NnrE/AIBP family.</text>
</comment>
<feature type="binding site" evidence="18">
    <location>
        <position position="169"/>
    </location>
    <ligand>
        <name>K(+)</name>
        <dbReference type="ChEBI" id="CHEBI:29103"/>
    </ligand>
</feature>
<dbReference type="EC" id="5.1.99.6" evidence="19"/>
<dbReference type="EC" id="4.2.1.136" evidence="19"/>
<evidence type="ECO:0000256" key="4">
    <source>
        <dbReference type="ARBA" id="ARBA00009524"/>
    </source>
</evidence>
<dbReference type="InterPro" id="IPR000631">
    <property type="entry name" value="CARKD"/>
</dbReference>
<dbReference type="NCBIfam" id="TIGR00196">
    <property type="entry name" value="yjeF_cterm"/>
    <property type="match status" value="1"/>
</dbReference>
<dbReference type="Gene3D" id="3.40.50.10260">
    <property type="entry name" value="YjeF N-terminal domain"/>
    <property type="match status" value="1"/>
</dbReference>
<dbReference type="NCBIfam" id="TIGR00197">
    <property type="entry name" value="yjeF_nterm"/>
    <property type="match status" value="1"/>
</dbReference>
<evidence type="ECO:0000256" key="7">
    <source>
        <dbReference type="ARBA" id="ARBA00022840"/>
    </source>
</evidence>
<dbReference type="GO" id="GO:0052855">
    <property type="term" value="F:ADP-dependent NAD(P)H-hydrate dehydratase activity"/>
    <property type="evidence" value="ECO:0007669"/>
    <property type="project" value="UniProtKB-UniRule"/>
</dbReference>
<comment type="cofactor">
    <cofactor evidence="17">
        <name>Mg(2+)</name>
        <dbReference type="ChEBI" id="CHEBI:18420"/>
    </cofactor>
</comment>
<evidence type="ECO:0000256" key="16">
    <source>
        <dbReference type="ARBA" id="ARBA00049209"/>
    </source>
</evidence>
<comment type="catalytic activity">
    <reaction evidence="15 17 19">
        <text>(6S)-NADHX + ADP = AMP + phosphate + NADH + H(+)</text>
        <dbReference type="Rhea" id="RHEA:32223"/>
        <dbReference type="ChEBI" id="CHEBI:15378"/>
        <dbReference type="ChEBI" id="CHEBI:43474"/>
        <dbReference type="ChEBI" id="CHEBI:57945"/>
        <dbReference type="ChEBI" id="CHEBI:64074"/>
        <dbReference type="ChEBI" id="CHEBI:456215"/>
        <dbReference type="ChEBI" id="CHEBI:456216"/>
        <dbReference type="EC" id="4.2.1.136"/>
    </reaction>
</comment>
<comment type="function">
    <text evidence="17">Catalyzes the dehydration of the S-form of NAD(P)HX at the expense of ADP, which is converted to AMP. Together with NAD(P)HX epimerase, which catalyzes the epimerization of the S- and R-forms, the enzyme allows the repair of both epimers of NAD(P)HX, a damaged form of NAD(P)H that is a result of enzymatic or heat-dependent hydration.</text>
</comment>
<feature type="binding site" evidence="17">
    <location>
        <position position="266"/>
    </location>
    <ligand>
        <name>(6S)-NADPHX</name>
        <dbReference type="ChEBI" id="CHEBI:64076"/>
    </ligand>
</feature>
<dbReference type="GO" id="GO:0110051">
    <property type="term" value="P:metabolite repair"/>
    <property type="evidence" value="ECO:0007669"/>
    <property type="project" value="TreeGrafter"/>
</dbReference>
<dbReference type="InterPro" id="IPR036652">
    <property type="entry name" value="YjeF_N_dom_sf"/>
</dbReference>
<dbReference type="InterPro" id="IPR030677">
    <property type="entry name" value="Nnr"/>
</dbReference>